<accession>A0A645BQ34</accession>
<evidence type="ECO:0000313" key="1">
    <source>
        <dbReference type="EMBL" id="MPM67395.1"/>
    </source>
</evidence>
<dbReference type="InterPro" id="IPR056298">
    <property type="entry name" value="AlkZ-rel"/>
</dbReference>
<organism evidence="1">
    <name type="scientific">bioreactor metagenome</name>
    <dbReference type="NCBI Taxonomy" id="1076179"/>
    <lineage>
        <taxon>unclassified sequences</taxon>
        <taxon>metagenomes</taxon>
        <taxon>ecological metagenomes</taxon>
    </lineage>
</organism>
<comment type="caution">
    <text evidence="1">The sequence shown here is derived from an EMBL/GenBank/DDBJ whole genome shotgun (WGS) entry which is preliminary data.</text>
</comment>
<proteinExistence type="predicted"/>
<protein>
    <submittedName>
        <fullName evidence="1">Uncharacterized protein</fullName>
    </submittedName>
</protein>
<reference evidence="1" key="1">
    <citation type="submission" date="2019-08" db="EMBL/GenBank/DDBJ databases">
        <authorList>
            <person name="Kucharzyk K."/>
            <person name="Murdoch R.W."/>
            <person name="Higgins S."/>
            <person name="Loffler F."/>
        </authorList>
    </citation>
    <scope>NUCLEOTIDE SEQUENCE</scope>
</reference>
<dbReference type="AlphaFoldDB" id="A0A645BQ34"/>
<dbReference type="Pfam" id="PF24741">
    <property type="entry name" value="AlkZ-rel"/>
    <property type="match status" value="1"/>
</dbReference>
<gene>
    <name evidence="1" type="ORF">SDC9_114317</name>
</gene>
<sequence>MILSYGDFLQALLQAGFSMGGGNNEGIYSIVNWNWNEEPPYSTPVRWHTGDKETDPWEWRMRVLEERDDIAYGKFFFNKGGFVTKEWLPFFLAARHGGSMFLHEYQEGHYSQMSKRIYELIYQKKTVAAHDIKPSLELSKEEQKDMEKALVELQMGLFIVIGGRQQKRSIAGEPYGWSSTVFTTTEHYFGESTFCEARRIPRKDAFAQIEAQIMLLNPDSTPKKRSKFILG</sequence>
<name>A0A645BQ34_9ZZZZ</name>
<dbReference type="EMBL" id="VSSQ01021662">
    <property type="protein sequence ID" value="MPM67395.1"/>
    <property type="molecule type" value="Genomic_DNA"/>
</dbReference>